<organism evidence="7 8">
    <name type="scientific">Fluviispira sanaruensis</name>
    <dbReference type="NCBI Taxonomy" id="2493639"/>
    <lineage>
        <taxon>Bacteria</taxon>
        <taxon>Pseudomonadati</taxon>
        <taxon>Bdellovibrionota</taxon>
        <taxon>Oligoflexia</taxon>
        <taxon>Silvanigrellales</taxon>
        <taxon>Silvanigrellaceae</taxon>
        <taxon>Fluviispira</taxon>
    </lineage>
</organism>
<dbReference type="InterPro" id="IPR011767">
    <property type="entry name" value="GLR_AS"/>
</dbReference>
<dbReference type="RefSeq" id="WP_172603755.1">
    <property type="nucleotide sequence ID" value="NZ_AP019368.1"/>
</dbReference>
<protein>
    <recommendedName>
        <fullName evidence="3">4a-hydroxytetrahydrobiopterin dehydratase</fullName>
        <ecNumber evidence="3">4.2.1.96</ecNumber>
    </recommendedName>
</protein>
<dbReference type="InterPro" id="IPR036428">
    <property type="entry name" value="PCD_sf"/>
</dbReference>
<dbReference type="PROSITE" id="PS00195">
    <property type="entry name" value="GLUTAREDOXIN_1"/>
    <property type="match status" value="1"/>
</dbReference>
<dbReference type="InterPro" id="IPR036249">
    <property type="entry name" value="Thioredoxin-like_sf"/>
</dbReference>
<proteinExistence type="inferred from homology"/>
<evidence type="ECO:0000256" key="1">
    <source>
        <dbReference type="ARBA" id="ARBA00001554"/>
    </source>
</evidence>
<dbReference type="SFLD" id="SFLDG00358">
    <property type="entry name" value="Main_(cytGST)"/>
    <property type="match status" value="1"/>
</dbReference>
<dbReference type="InterPro" id="IPR040079">
    <property type="entry name" value="Glutathione_S-Trfase"/>
</dbReference>
<sequence length="341" mass="39215">MKLYTIPECPFCFRVKIALKMRKIVDPQIEILEIDLINPPENFLAISPNKTVPALELSKGIGFAESMLIIEYLDTIQGKGDKLFGNNIVENMHTKFTVEKVSEKVTKPFMQTLFCNGSILKEHKALGQIPLAFYELEKLLELNNSRFLGGQEINAADINLIPFFLYYFSVENIRKKWVLPDQNSRAAKYLNDIIHHSVVRKSVPSLEEFTKFVTPLFSPSVDIQKIKNSSRTLVDDISTEIINLNEKISISLQKNITQIWHKNANKSGPYIETVFQFKNYEEAFNAIQIICDLQESSDHHTNFILENFNQLKVELCTHEPKWGVTSMDFAFAEVLTTRIYN</sequence>
<feature type="domain" description="GST N-terminal" evidence="5">
    <location>
        <begin position="1"/>
        <end position="81"/>
    </location>
</feature>
<dbReference type="InterPro" id="IPR001533">
    <property type="entry name" value="Pterin_deHydtase"/>
</dbReference>
<comment type="similarity">
    <text evidence="2">Belongs to the pterin-4-alpha-carbinolamine dehydratase family.</text>
</comment>
<evidence type="ECO:0000256" key="3">
    <source>
        <dbReference type="ARBA" id="ARBA00013252"/>
    </source>
</evidence>
<dbReference type="SUPFAM" id="SSF55248">
    <property type="entry name" value="PCD-like"/>
    <property type="match status" value="1"/>
</dbReference>
<feature type="domain" description="GST C-terminal" evidence="6">
    <location>
        <begin position="87"/>
        <end position="216"/>
    </location>
</feature>
<dbReference type="PANTHER" id="PTHR43968:SF6">
    <property type="entry name" value="GLUTATHIONE S-TRANSFERASE OMEGA"/>
    <property type="match status" value="1"/>
</dbReference>
<dbReference type="InterPro" id="IPR036282">
    <property type="entry name" value="Glutathione-S-Trfase_C_sf"/>
</dbReference>
<dbReference type="GO" id="GO:0005737">
    <property type="term" value="C:cytoplasm"/>
    <property type="evidence" value="ECO:0007669"/>
    <property type="project" value="TreeGrafter"/>
</dbReference>
<dbReference type="PROSITE" id="PS50405">
    <property type="entry name" value="GST_CTER"/>
    <property type="match status" value="1"/>
</dbReference>
<comment type="catalytic activity">
    <reaction evidence="1">
        <text>(4aS,6R)-4a-hydroxy-L-erythro-5,6,7,8-tetrahydrobiopterin = (6R)-L-erythro-6,7-dihydrobiopterin + H2O</text>
        <dbReference type="Rhea" id="RHEA:11920"/>
        <dbReference type="ChEBI" id="CHEBI:15377"/>
        <dbReference type="ChEBI" id="CHEBI:15642"/>
        <dbReference type="ChEBI" id="CHEBI:43120"/>
        <dbReference type="EC" id="4.2.1.96"/>
    </reaction>
</comment>
<dbReference type="InterPro" id="IPR050983">
    <property type="entry name" value="GST_Omega/HSP26"/>
</dbReference>
<dbReference type="Pfam" id="PF01329">
    <property type="entry name" value="Pterin_4a"/>
    <property type="match status" value="1"/>
</dbReference>
<evidence type="ECO:0000256" key="2">
    <source>
        <dbReference type="ARBA" id="ARBA00006472"/>
    </source>
</evidence>
<evidence type="ECO:0000259" key="5">
    <source>
        <dbReference type="PROSITE" id="PS50404"/>
    </source>
</evidence>
<dbReference type="SFLD" id="SFLDS00019">
    <property type="entry name" value="Glutathione_Transferase_(cytos"/>
    <property type="match status" value="1"/>
</dbReference>
<dbReference type="InterPro" id="IPR010987">
    <property type="entry name" value="Glutathione-S-Trfase_C-like"/>
</dbReference>
<dbReference type="InterPro" id="IPR004045">
    <property type="entry name" value="Glutathione_S-Trfase_N"/>
</dbReference>
<dbReference type="Gene3D" id="1.20.1050.10">
    <property type="match status" value="1"/>
</dbReference>
<dbReference type="Gene3D" id="3.30.1360.20">
    <property type="entry name" value="Transcriptional coactivator/pterin dehydratase"/>
    <property type="match status" value="1"/>
</dbReference>
<dbReference type="SUPFAM" id="SSF47616">
    <property type="entry name" value="GST C-terminal domain-like"/>
    <property type="match status" value="1"/>
</dbReference>
<dbReference type="KEGG" id="sbf:JCM31447_06960"/>
<dbReference type="AlphaFoldDB" id="A0A4P2VH95"/>
<keyword evidence="4" id="KW-0456">Lyase</keyword>
<dbReference type="EC" id="4.2.1.96" evidence="3"/>
<dbReference type="CDD" id="cd00570">
    <property type="entry name" value="GST_N_family"/>
    <property type="match status" value="1"/>
</dbReference>
<reference evidence="7 8" key="1">
    <citation type="submission" date="2018-12" db="EMBL/GenBank/DDBJ databases">
        <title>Rubrispira sanarue gen. nov., sp., nov., a member of the order Silvanigrellales, isolated from a brackish lake in Hamamatsu Japan.</title>
        <authorList>
            <person name="Maejima Y."/>
            <person name="Iino T."/>
            <person name="Muraguchi Y."/>
            <person name="Fukuda K."/>
            <person name="Nojiri H."/>
            <person name="Ohkuma M."/>
            <person name="Moriuchi R."/>
            <person name="Dohra H."/>
            <person name="Kimbara K."/>
            <person name="Shintani M."/>
        </authorList>
    </citation>
    <scope>NUCLEOTIDE SEQUENCE [LARGE SCALE GENOMIC DNA]</scope>
    <source>
        <strain evidence="7 8">RF1110005</strain>
    </source>
</reference>
<evidence type="ECO:0000313" key="8">
    <source>
        <dbReference type="Proteomes" id="UP000291236"/>
    </source>
</evidence>
<dbReference type="Proteomes" id="UP000291236">
    <property type="component" value="Chromosome"/>
</dbReference>
<dbReference type="Pfam" id="PF13417">
    <property type="entry name" value="GST_N_3"/>
    <property type="match status" value="1"/>
</dbReference>
<evidence type="ECO:0000259" key="6">
    <source>
        <dbReference type="PROSITE" id="PS50405"/>
    </source>
</evidence>
<evidence type="ECO:0000313" key="7">
    <source>
        <dbReference type="EMBL" id="BBH52256.1"/>
    </source>
</evidence>
<gene>
    <name evidence="7" type="ORF">JCM31447_06960</name>
</gene>
<dbReference type="PROSITE" id="PS50404">
    <property type="entry name" value="GST_NTER"/>
    <property type="match status" value="1"/>
</dbReference>
<dbReference type="SUPFAM" id="SSF52833">
    <property type="entry name" value="Thioredoxin-like"/>
    <property type="match status" value="1"/>
</dbReference>
<dbReference type="GO" id="GO:0008124">
    <property type="term" value="F:4-alpha-hydroxytetrahydrobiopterin dehydratase activity"/>
    <property type="evidence" value="ECO:0007669"/>
    <property type="project" value="UniProtKB-EC"/>
</dbReference>
<name>A0A4P2VH95_FLUSA</name>
<accession>A0A4P2VH95</accession>
<keyword evidence="8" id="KW-1185">Reference proteome</keyword>
<dbReference type="GO" id="GO:0006729">
    <property type="term" value="P:tetrahydrobiopterin biosynthetic process"/>
    <property type="evidence" value="ECO:0007669"/>
    <property type="project" value="InterPro"/>
</dbReference>
<evidence type="ECO:0000256" key="4">
    <source>
        <dbReference type="ARBA" id="ARBA00023239"/>
    </source>
</evidence>
<dbReference type="PANTHER" id="PTHR43968">
    <property type="match status" value="1"/>
</dbReference>
<dbReference type="EMBL" id="AP019368">
    <property type="protein sequence ID" value="BBH52256.1"/>
    <property type="molecule type" value="Genomic_DNA"/>
</dbReference>
<dbReference type="Gene3D" id="3.40.30.10">
    <property type="entry name" value="Glutaredoxin"/>
    <property type="match status" value="1"/>
</dbReference>